<dbReference type="InterPro" id="IPR010982">
    <property type="entry name" value="Lambda_DNA-bd_dom_sf"/>
</dbReference>
<dbReference type="AlphaFoldDB" id="A0A0N4UXP5"/>
<comment type="similarity">
    <text evidence="9">Belongs to the POU transcription factor family. Class-4 subfamily.</text>
</comment>
<dbReference type="PANTHER" id="PTHR11636:SF70">
    <property type="entry name" value="INHIBITORY POU PROTEIN"/>
    <property type="match status" value="1"/>
</dbReference>
<gene>
    <name evidence="15" type="ORF">EVEC_LOCUS2024</name>
</gene>
<keyword evidence="7 12" id="KW-0804">Transcription</keyword>
<dbReference type="SMART" id="SM00352">
    <property type="entry name" value="POU"/>
    <property type="match status" value="1"/>
</dbReference>
<dbReference type="PROSITE" id="PS00035">
    <property type="entry name" value="POU_1"/>
    <property type="match status" value="1"/>
</dbReference>
<dbReference type="InterPro" id="IPR000327">
    <property type="entry name" value="POU_dom"/>
</dbReference>
<dbReference type="SUPFAM" id="SSF47413">
    <property type="entry name" value="lambda repressor-like DNA-binding domains"/>
    <property type="match status" value="1"/>
</dbReference>
<evidence type="ECO:0000256" key="1">
    <source>
        <dbReference type="ARBA" id="ARBA00004123"/>
    </source>
</evidence>
<evidence type="ECO:0000256" key="5">
    <source>
        <dbReference type="ARBA" id="ARBA00023125"/>
    </source>
</evidence>
<dbReference type="InterPro" id="IPR050255">
    <property type="entry name" value="POU_domain_TF"/>
</dbReference>
<evidence type="ECO:0000256" key="9">
    <source>
        <dbReference type="ARBA" id="ARBA00061143"/>
    </source>
</evidence>
<keyword evidence="3" id="KW-0552">Olfaction</keyword>
<proteinExistence type="inferred from homology"/>
<dbReference type="GO" id="GO:0007608">
    <property type="term" value="P:sensory perception of smell"/>
    <property type="evidence" value="ECO:0007669"/>
    <property type="project" value="UniProtKB-KW"/>
</dbReference>
<evidence type="ECO:0000259" key="13">
    <source>
        <dbReference type="PROSITE" id="PS50071"/>
    </source>
</evidence>
<dbReference type="PROSITE" id="PS51179">
    <property type="entry name" value="POU_3"/>
    <property type="match status" value="1"/>
</dbReference>
<feature type="domain" description="POU-specific" evidence="14">
    <location>
        <begin position="145"/>
        <end position="222"/>
    </location>
</feature>
<dbReference type="Proteomes" id="UP000274131">
    <property type="component" value="Unassembled WGS sequence"/>
</dbReference>
<dbReference type="Gene3D" id="1.10.260.40">
    <property type="entry name" value="lambda repressor-like DNA-binding domains"/>
    <property type="match status" value="1"/>
</dbReference>
<dbReference type="InterPro" id="IPR017970">
    <property type="entry name" value="Homeobox_CS"/>
</dbReference>
<evidence type="ECO:0000256" key="8">
    <source>
        <dbReference type="ARBA" id="ARBA00023242"/>
    </source>
</evidence>
<dbReference type="FunFam" id="1.10.10.60:FF:000230">
    <property type="entry name" value="POU domain protein"/>
    <property type="match status" value="1"/>
</dbReference>
<dbReference type="FunFam" id="1.10.260.40:FF:000007">
    <property type="entry name" value="POU domain protein"/>
    <property type="match status" value="1"/>
</dbReference>
<name>A0A0N4UXP5_ENTVE</name>
<dbReference type="SUPFAM" id="SSF46689">
    <property type="entry name" value="Homeodomain-like"/>
    <property type="match status" value="1"/>
</dbReference>
<evidence type="ECO:0000256" key="12">
    <source>
        <dbReference type="RuleBase" id="RU361194"/>
    </source>
</evidence>
<reference evidence="15 16" key="2">
    <citation type="submission" date="2018-10" db="EMBL/GenBank/DDBJ databases">
        <authorList>
            <consortium name="Pathogen Informatics"/>
        </authorList>
    </citation>
    <scope>NUCLEOTIDE SEQUENCE [LARGE SCALE GENOMIC DNA]</scope>
</reference>
<feature type="DNA-binding region" description="Homeobox" evidence="10">
    <location>
        <begin position="243"/>
        <end position="302"/>
    </location>
</feature>
<evidence type="ECO:0000256" key="4">
    <source>
        <dbReference type="ARBA" id="ARBA00023015"/>
    </source>
</evidence>
<protein>
    <recommendedName>
        <fullName evidence="12">POU domain protein</fullName>
    </recommendedName>
</protein>
<dbReference type="GO" id="GO:0000978">
    <property type="term" value="F:RNA polymerase II cis-regulatory region sequence-specific DNA binding"/>
    <property type="evidence" value="ECO:0007669"/>
    <property type="project" value="TreeGrafter"/>
</dbReference>
<dbReference type="Pfam" id="PF00157">
    <property type="entry name" value="Pou"/>
    <property type="match status" value="1"/>
</dbReference>
<dbReference type="WBParaSite" id="EVEC_0000231601-mRNA-1">
    <property type="protein sequence ID" value="EVEC_0000231601-mRNA-1"/>
    <property type="gene ID" value="EVEC_0000231601"/>
</dbReference>
<evidence type="ECO:0000313" key="15">
    <source>
        <dbReference type="EMBL" id="VDD86881.1"/>
    </source>
</evidence>
<organism evidence="17">
    <name type="scientific">Enterobius vermicularis</name>
    <name type="common">Human pinworm</name>
    <dbReference type="NCBI Taxonomy" id="51028"/>
    <lineage>
        <taxon>Eukaryota</taxon>
        <taxon>Metazoa</taxon>
        <taxon>Ecdysozoa</taxon>
        <taxon>Nematoda</taxon>
        <taxon>Chromadorea</taxon>
        <taxon>Rhabditida</taxon>
        <taxon>Spirurina</taxon>
        <taxon>Oxyuridomorpha</taxon>
        <taxon>Oxyuroidea</taxon>
        <taxon>Oxyuridae</taxon>
        <taxon>Enterobius</taxon>
    </lineage>
</organism>
<sequence>MTTEKKKNFQANTIFNPFDELQARAQAAAALAEIDVKNVNMTTGGGVLRPTHDMFTNYHAAPLLPSSSGDFDTSSVSQPSSVIDATMNHTADSMASLHVMAMQHYPAAQFHQYPMATPFATATAVVGSPSASSVAQYPLGTSSTALDTDPRELERFAEHFKQRRIKLGVTQADVGKALAHLKMPGVGSLSQSTICRFESLTLSHNNMVSLKPILHSWLDKAEEAMKSKDVAGDTQGILPNTDKKRKRTSIAAPEKRLLEDYFRQQPRPSGERISAIADKLDLKKNVVRVWFCNQRQKQKSCCSFLTCQLLKVK</sequence>
<dbReference type="OrthoDB" id="6358449at2759"/>
<dbReference type="SMART" id="SM00389">
    <property type="entry name" value="HOX"/>
    <property type="match status" value="1"/>
</dbReference>
<dbReference type="GO" id="GO:0048666">
    <property type="term" value="P:neuron development"/>
    <property type="evidence" value="ECO:0007669"/>
    <property type="project" value="UniProtKB-ARBA"/>
</dbReference>
<dbReference type="PROSITE" id="PS00027">
    <property type="entry name" value="HOMEOBOX_1"/>
    <property type="match status" value="1"/>
</dbReference>
<dbReference type="GO" id="GO:0045944">
    <property type="term" value="P:positive regulation of transcription by RNA polymerase II"/>
    <property type="evidence" value="ECO:0007669"/>
    <property type="project" value="UniProtKB-ARBA"/>
</dbReference>
<keyword evidence="16" id="KW-1185">Reference proteome</keyword>
<accession>A0A0N4UXP5</accession>
<evidence type="ECO:0000256" key="3">
    <source>
        <dbReference type="ARBA" id="ARBA00022725"/>
    </source>
</evidence>
<dbReference type="CDD" id="cd00086">
    <property type="entry name" value="homeodomain"/>
    <property type="match status" value="1"/>
</dbReference>
<dbReference type="STRING" id="51028.A0A0N4UXP5"/>
<evidence type="ECO:0000259" key="14">
    <source>
        <dbReference type="PROSITE" id="PS51179"/>
    </source>
</evidence>
<evidence type="ECO:0000256" key="7">
    <source>
        <dbReference type="ARBA" id="ARBA00023163"/>
    </source>
</evidence>
<dbReference type="InterPro" id="IPR013847">
    <property type="entry name" value="POU"/>
</dbReference>
<keyword evidence="2" id="KW-0716">Sensory transduction</keyword>
<dbReference type="Gene3D" id="1.10.10.60">
    <property type="entry name" value="Homeodomain-like"/>
    <property type="match status" value="1"/>
</dbReference>
<dbReference type="PROSITE" id="PS00465">
    <property type="entry name" value="POU_2"/>
    <property type="match status" value="1"/>
</dbReference>
<dbReference type="EMBL" id="UXUI01007305">
    <property type="protein sequence ID" value="VDD86881.1"/>
    <property type="molecule type" value="Genomic_DNA"/>
</dbReference>
<feature type="domain" description="Homeobox" evidence="13">
    <location>
        <begin position="241"/>
        <end position="301"/>
    </location>
</feature>
<dbReference type="InterPro" id="IPR001356">
    <property type="entry name" value="HD"/>
</dbReference>
<reference evidence="17" key="1">
    <citation type="submission" date="2017-02" db="UniProtKB">
        <authorList>
            <consortium name="WormBaseParasite"/>
        </authorList>
    </citation>
    <scope>IDENTIFICATION</scope>
</reference>
<dbReference type="GO" id="GO:0000981">
    <property type="term" value="F:DNA-binding transcription factor activity, RNA polymerase II-specific"/>
    <property type="evidence" value="ECO:0007669"/>
    <property type="project" value="InterPro"/>
</dbReference>
<evidence type="ECO:0000256" key="11">
    <source>
        <dbReference type="RuleBase" id="RU000682"/>
    </source>
</evidence>
<evidence type="ECO:0000256" key="10">
    <source>
        <dbReference type="PROSITE-ProRule" id="PRU00108"/>
    </source>
</evidence>
<keyword evidence="5 10" id="KW-0238">DNA-binding</keyword>
<dbReference type="InterPro" id="IPR009057">
    <property type="entry name" value="Homeodomain-like_sf"/>
</dbReference>
<comment type="subcellular location">
    <subcellularLocation>
        <location evidence="1 10 11">Nucleus</location>
    </subcellularLocation>
</comment>
<keyword evidence="4" id="KW-0805">Transcription regulation</keyword>
<keyword evidence="6 10" id="KW-0371">Homeobox</keyword>
<evidence type="ECO:0000256" key="6">
    <source>
        <dbReference type="ARBA" id="ARBA00023155"/>
    </source>
</evidence>
<dbReference type="PROSITE" id="PS50071">
    <property type="entry name" value="HOMEOBOX_2"/>
    <property type="match status" value="1"/>
</dbReference>
<dbReference type="Pfam" id="PF00046">
    <property type="entry name" value="Homeodomain"/>
    <property type="match status" value="1"/>
</dbReference>
<keyword evidence="8 10" id="KW-0539">Nucleus</keyword>
<dbReference type="PANTHER" id="PTHR11636">
    <property type="entry name" value="POU DOMAIN"/>
    <property type="match status" value="1"/>
</dbReference>
<dbReference type="GO" id="GO:0005634">
    <property type="term" value="C:nucleus"/>
    <property type="evidence" value="ECO:0007669"/>
    <property type="project" value="UniProtKB-SubCell"/>
</dbReference>
<evidence type="ECO:0000256" key="2">
    <source>
        <dbReference type="ARBA" id="ARBA00022606"/>
    </source>
</evidence>
<evidence type="ECO:0000313" key="16">
    <source>
        <dbReference type="Proteomes" id="UP000274131"/>
    </source>
</evidence>
<evidence type="ECO:0000313" key="17">
    <source>
        <dbReference type="WBParaSite" id="EVEC_0000231601-mRNA-1"/>
    </source>
</evidence>
<dbReference type="PRINTS" id="PR00028">
    <property type="entry name" value="POUDOMAIN"/>
</dbReference>